<keyword evidence="4" id="KW-1185">Reference proteome</keyword>
<evidence type="ECO:0000313" key="3">
    <source>
        <dbReference type="EMBL" id="OCH94069.1"/>
    </source>
</evidence>
<organism evidence="3 4">
    <name type="scientific">Obba rivulosa</name>
    <dbReference type="NCBI Taxonomy" id="1052685"/>
    <lineage>
        <taxon>Eukaryota</taxon>
        <taxon>Fungi</taxon>
        <taxon>Dikarya</taxon>
        <taxon>Basidiomycota</taxon>
        <taxon>Agaricomycotina</taxon>
        <taxon>Agaricomycetes</taxon>
        <taxon>Polyporales</taxon>
        <taxon>Gelatoporiaceae</taxon>
        <taxon>Obba</taxon>
    </lineage>
</organism>
<feature type="compositionally biased region" description="Basic and acidic residues" evidence="1">
    <location>
        <begin position="287"/>
        <end position="305"/>
    </location>
</feature>
<keyword evidence="2" id="KW-0812">Transmembrane</keyword>
<protein>
    <recommendedName>
        <fullName evidence="5">MARVEL domain-containing protein</fullName>
    </recommendedName>
</protein>
<sequence>MPSAFSIVRGSIYLAVILWTAIVLGIAAHFNQILVSSDLTRFIPFAIFVCSVSLLFFFILLAFGAFAPVRNPVSTRVELGCLGLAGVLWLALAAFVASSDAESADVECFSSADATQAVEMPGFDTETYQAQYRVLEAFSFFNLFLILGFFITLLFMAVREHRAGKRHVWVTSVTAYPWFYQKGKQNGKGLPPPVTSRSRSKSVARPSRSNTMPTRSNTMQEKPRAERTERVERRSPPMDRTSPPMPRNSPPMGRTSPPMPRGSPPVGRGRSPTRNESPTYVYWIPHKAPEQAHIRDQRNTRDSKYHRNASPRR</sequence>
<evidence type="ECO:0000313" key="4">
    <source>
        <dbReference type="Proteomes" id="UP000250043"/>
    </source>
</evidence>
<proteinExistence type="predicted"/>
<evidence type="ECO:0000256" key="2">
    <source>
        <dbReference type="SAM" id="Phobius"/>
    </source>
</evidence>
<evidence type="ECO:0008006" key="5">
    <source>
        <dbReference type="Google" id="ProtNLM"/>
    </source>
</evidence>
<feature type="compositionally biased region" description="Basic and acidic residues" evidence="1">
    <location>
        <begin position="221"/>
        <end position="237"/>
    </location>
</feature>
<name>A0A8E2DQP9_9APHY</name>
<dbReference type="Proteomes" id="UP000250043">
    <property type="component" value="Unassembled WGS sequence"/>
</dbReference>
<accession>A0A8E2DQP9</accession>
<feature type="transmembrane region" description="Helical" evidence="2">
    <location>
        <begin position="79"/>
        <end position="97"/>
    </location>
</feature>
<keyword evidence="2" id="KW-0472">Membrane</keyword>
<feature type="region of interest" description="Disordered" evidence="1">
    <location>
        <begin position="186"/>
        <end position="313"/>
    </location>
</feature>
<feature type="transmembrane region" description="Helical" evidence="2">
    <location>
        <begin position="42"/>
        <end position="67"/>
    </location>
</feature>
<dbReference type="AlphaFoldDB" id="A0A8E2DQP9"/>
<dbReference type="EMBL" id="KV722347">
    <property type="protein sequence ID" value="OCH94069.1"/>
    <property type="molecule type" value="Genomic_DNA"/>
</dbReference>
<reference evidence="3 4" key="1">
    <citation type="submission" date="2016-07" db="EMBL/GenBank/DDBJ databases">
        <title>Draft genome of the white-rot fungus Obba rivulosa 3A-2.</title>
        <authorList>
            <consortium name="DOE Joint Genome Institute"/>
            <person name="Miettinen O."/>
            <person name="Riley R."/>
            <person name="Acob R."/>
            <person name="Barry K."/>
            <person name="Cullen D."/>
            <person name="De Vries R."/>
            <person name="Hainaut M."/>
            <person name="Hatakka A."/>
            <person name="Henrissat B."/>
            <person name="Hilden K."/>
            <person name="Kuo R."/>
            <person name="Labutti K."/>
            <person name="Lipzen A."/>
            <person name="Makela M.R."/>
            <person name="Sandor L."/>
            <person name="Spatafora J.W."/>
            <person name="Grigoriev I.V."/>
            <person name="Hibbett D.S."/>
        </authorList>
    </citation>
    <scope>NUCLEOTIDE SEQUENCE [LARGE SCALE GENOMIC DNA]</scope>
    <source>
        <strain evidence="3 4">3A-2</strain>
    </source>
</reference>
<feature type="transmembrane region" description="Helical" evidence="2">
    <location>
        <begin position="137"/>
        <end position="158"/>
    </location>
</feature>
<keyword evidence="2" id="KW-1133">Transmembrane helix</keyword>
<feature type="compositionally biased region" description="Polar residues" evidence="1">
    <location>
        <begin position="207"/>
        <end position="220"/>
    </location>
</feature>
<feature type="transmembrane region" description="Helical" evidence="2">
    <location>
        <begin position="12"/>
        <end position="30"/>
    </location>
</feature>
<evidence type="ECO:0000256" key="1">
    <source>
        <dbReference type="SAM" id="MobiDB-lite"/>
    </source>
</evidence>
<gene>
    <name evidence="3" type="ORF">OBBRIDRAFT_723523</name>
</gene>
<dbReference type="OrthoDB" id="3266740at2759"/>